<dbReference type="EMBL" id="AVPF01000061">
    <property type="protein sequence ID" value="KGX84263.1"/>
    <property type="molecule type" value="Genomic_DNA"/>
</dbReference>
<evidence type="ECO:0000313" key="6">
    <source>
        <dbReference type="EMBL" id="KGX84263.1"/>
    </source>
</evidence>
<dbReference type="eggNOG" id="COG0789">
    <property type="taxonomic scope" value="Bacteria"/>
</dbReference>
<keyword evidence="1" id="KW-0805">Transcription regulation</keyword>
<dbReference type="Proteomes" id="UP000030403">
    <property type="component" value="Unassembled WGS sequence"/>
</dbReference>
<dbReference type="GO" id="GO:0003677">
    <property type="term" value="F:DNA binding"/>
    <property type="evidence" value="ECO:0007669"/>
    <property type="project" value="UniProtKB-KW"/>
</dbReference>
<dbReference type="PANTHER" id="PTHR30204:SF90">
    <property type="entry name" value="HTH-TYPE TRANSCRIPTIONAL ACTIVATOR MTA"/>
    <property type="match status" value="1"/>
</dbReference>
<dbReference type="Pfam" id="PF13411">
    <property type="entry name" value="MerR_1"/>
    <property type="match status" value="1"/>
</dbReference>
<dbReference type="SUPFAM" id="SSF89082">
    <property type="entry name" value="Antibiotic binding domain of TipA-like multidrug resistance regulators"/>
    <property type="match status" value="1"/>
</dbReference>
<dbReference type="STRING" id="1385511.GCA_000425225_03862"/>
<dbReference type="SMART" id="SM00422">
    <property type="entry name" value="HTH_MERR"/>
    <property type="match status" value="1"/>
</dbReference>
<evidence type="ECO:0000259" key="5">
    <source>
        <dbReference type="PROSITE" id="PS50937"/>
    </source>
</evidence>
<evidence type="ECO:0000256" key="3">
    <source>
        <dbReference type="ARBA" id="ARBA00023159"/>
    </source>
</evidence>
<protein>
    <submittedName>
        <fullName evidence="6">MerR family transcriptional regulator</fullName>
    </submittedName>
</protein>
<dbReference type="OrthoDB" id="9814833at2"/>
<dbReference type="InterPro" id="IPR036244">
    <property type="entry name" value="TipA-like_antibiotic-bd"/>
</dbReference>
<dbReference type="Gene3D" id="1.10.1660.10">
    <property type="match status" value="1"/>
</dbReference>
<gene>
    <name evidence="6" type="ORF">N783_17995</name>
</gene>
<keyword evidence="3" id="KW-0010">Activator</keyword>
<name>A0A0A5FZJ8_9BACI</name>
<keyword evidence="2" id="KW-0238">DNA-binding</keyword>
<dbReference type="Gene3D" id="1.10.490.50">
    <property type="entry name" value="Antibiotic binding domain of TipA-like multidrug resistance regulators"/>
    <property type="match status" value="1"/>
</dbReference>
<dbReference type="Pfam" id="PF07739">
    <property type="entry name" value="TipAS"/>
    <property type="match status" value="1"/>
</dbReference>
<feature type="domain" description="HTH merR-type" evidence="5">
    <location>
        <begin position="1"/>
        <end position="70"/>
    </location>
</feature>
<dbReference type="PROSITE" id="PS50937">
    <property type="entry name" value="HTH_MERR_2"/>
    <property type="match status" value="1"/>
</dbReference>
<keyword evidence="4" id="KW-0804">Transcription</keyword>
<evidence type="ECO:0000313" key="7">
    <source>
        <dbReference type="Proteomes" id="UP000030403"/>
    </source>
</evidence>
<dbReference type="SUPFAM" id="SSF46955">
    <property type="entry name" value="Putative DNA-binding domain"/>
    <property type="match status" value="1"/>
</dbReference>
<dbReference type="PRINTS" id="PR00040">
    <property type="entry name" value="HTHMERR"/>
</dbReference>
<dbReference type="InterPro" id="IPR012925">
    <property type="entry name" value="TipAS_dom"/>
</dbReference>
<organism evidence="6 7">
    <name type="scientific">Pontibacillus marinus BH030004 = DSM 16465</name>
    <dbReference type="NCBI Taxonomy" id="1385511"/>
    <lineage>
        <taxon>Bacteria</taxon>
        <taxon>Bacillati</taxon>
        <taxon>Bacillota</taxon>
        <taxon>Bacilli</taxon>
        <taxon>Bacillales</taxon>
        <taxon>Bacillaceae</taxon>
        <taxon>Pontibacillus</taxon>
    </lineage>
</organism>
<proteinExistence type="predicted"/>
<dbReference type="RefSeq" id="WP_027447365.1">
    <property type="nucleotide sequence ID" value="NZ_AULJ01000060.1"/>
</dbReference>
<dbReference type="InterPro" id="IPR047057">
    <property type="entry name" value="MerR_fam"/>
</dbReference>
<dbReference type="InterPro" id="IPR000551">
    <property type="entry name" value="MerR-type_HTH_dom"/>
</dbReference>
<keyword evidence="7" id="KW-1185">Reference proteome</keyword>
<comment type="caution">
    <text evidence="6">The sequence shown here is derived from an EMBL/GenBank/DDBJ whole genome shotgun (WGS) entry which is preliminary data.</text>
</comment>
<accession>A0A0A5FZJ8</accession>
<dbReference type="InterPro" id="IPR009061">
    <property type="entry name" value="DNA-bd_dom_put_sf"/>
</dbReference>
<sequence>MYKVKEVADIVGVSVRTLHHYDQIGLLQPESITPAGYRLYTSSNLERLQQILFFKEIGFSLQEIKNVLDQPDFDRKEALKLHKDLLKKKRQRLDDMIHTVDQTIQSLEGGTAMTNEDMFKGFDMKEIEEHQKKYADEVREKYPKETVDQAQAKTSQYTKDDWQNIMEETNEIYGNIAKRMDRDPADPEVQQEVGKWKQFITENFYYCTFEIFRGLADLYVDDPRFTKNIDKHGEGLSQYLRKAMIIYCDNHS</sequence>
<evidence type="ECO:0000256" key="1">
    <source>
        <dbReference type="ARBA" id="ARBA00023015"/>
    </source>
</evidence>
<dbReference type="CDD" id="cd01106">
    <property type="entry name" value="HTH_TipAL-Mta"/>
    <property type="match status" value="1"/>
</dbReference>
<evidence type="ECO:0000256" key="2">
    <source>
        <dbReference type="ARBA" id="ARBA00023125"/>
    </source>
</evidence>
<dbReference type="AlphaFoldDB" id="A0A0A5FZJ8"/>
<dbReference type="PANTHER" id="PTHR30204">
    <property type="entry name" value="REDOX-CYCLING DRUG-SENSING TRANSCRIPTIONAL ACTIVATOR SOXR"/>
    <property type="match status" value="1"/>
</dbReference>
<reference evidence="6 7" key="1">
    <citation type="submission" date="2013-08" db="EMBL/GenBank/DDBJ databases">
        <authorList>
            <person name="Huang J."/>
            <person name="Wang G."/>
        </authorList>
    </citation>
    <scope>NUCLEOTIDE SEQUENCE [LARGE SCALE GENOMIC DNA]</scope>
    <source>
        <strain evidence="6 7">BH030004</strain>
    </source>
</reference>
<evidence type="ECO:0000256" key="4">
    <source>
        <dbReference type="ARBA" id="ARBA00023163"/>
    </source>
</evidence>
<dbReference type="GO" id="GO:0003700">
    <property type="term" value="F:DNA-binding transcription factor activity"/>
    <property type="evidence" value="ECO:0007669"/>
    <property type="project" value="InterPro"/>
</dbReference>